<organism evidence="3 4">
    <name type="scientific">Fulvivirga sediminis</name>
    <dbReference type="NCBI Taxonomy" id="2803949"/>
    <lineage>
        <taxon>Bacteria</taxon>
        <taxon>Pseudomonadati</taxon>
        <taxon>Bacteroidota</taxon>
        <taxon>Cytophagia</taxon>
        <taxon>Cytophagales</taxon>
        <taxon>Fulvivirgaceae</taxon>
        <taxon>Fulvivirga</taxon>
    </lineage>
</organism>
<dbReference type="Proteomes" id="UP000659388">
    <property type="component" value="Unassembled WGS sequence"/>
</dbReference>
<keyword evidence="1" id="KW-0732">Signal</keyword>
<dbReference type="GO" id="GO:1990281">
    <property type="term" value="C:efflux pump complex"/>
    <property type="evidence" value="ECO:0007669"/>
    <property type="project" value="TreeGrafter"/>
</dbReference>
<dbReference type="Gene3D" id="2.40.50.100">
    <property type="match status" value="1"/>
</dbReference>
<name>A0A937FB93_9BACT</name>
<reference evidence="3" key="1">
    <citation type="submission" date="2021-01" db="EMBL/GenBank/DDBJ databases">
        <title>Fulvivirga kasyanovii gen. nov., sp nov., a novel member of the phylum Bacteroidetes isolated from seawater in a mussel farm.</title>
        <authorList>
            <person name="Zhao L.-H."/>
            <person name="Wang Z.-J."/>
        </authorList>
    </citation>
    <scope>NUCLEOTIDE SEQUENCE</scope>
    <source>
        <strain evidence="3">2943</strain>
    </source>
</reference>
<proteinExistence type="predicted"/>
<dbReference type="Pfam" id="PF25917">
    <property type="entry name" value="BSH_RND"/>
    <property type="match status" value="1"/>
</dbReference>
<comment type="caution">
    <text evidence="3">The sequence shown here is derived from an EMBL/GenBank/DDBJ whole genome shotgun (WGS) entry which is preliminary data.</text>
</comment>
<dbReference type="SUPFAM" id="SSF111369">
    <property type="entry name" value="HlyD-like secretion proteins"/>
    <property type="match status" value="1"/>
</dbReference>
<dbReference type="InterPro" id="IPR058625">
    <property type="entry name" value="MdtA-like_BSH"/>
</dbReference>
<feature type="chain" id="PRO_5037344230" evidence="1">
    <location>
        <begin position="19"/>
        <end position="372"/>
    </location>
</feature>
<evidence type="ECO:0000259" key="2">
    <source>
        <dbReference type="Pfam" id="PF25917"/>
    </source>
</evidence>
<dbReference type="AlphaFoldDB" id="A0A937FB93"/>
<evidence type="ECO:0000256" key="1">
    <source>
        <dbReference type="SAM" id="SignalP"/>
    </source>
</evidence>
<protein>
    <submittedName>
        <fullName evidence="3">HlyD family efflux transporter periplasmic adaptor subunit</fullName>
    </submittedName>
</protein>
<dbReference type="PANTHER" id="PTHR30469">
    <property type="entry name" value="MULTIDRUG RESISTANCE PROTEIN MDTA"/>
    <property type="match status" value="1"/>
</dbReference>
<keyword evidence="4" id="KW-1185">Reference proteome</keyword>
<dbReference type="Gene3D" id="2.40.30.170">
    <property type="match status" value="1"/>
</dbReference>
<dbReference type="Gene3D" id="1.10.287.470">
    <property type="entry name" value="Helix hairpin bin"/>
    <property type="match status" value="1"/>
</dbReference>
<gene>
    <name evidence="3" type="ORF">JL102_21735</name>
</gene>
<feature type="signal peptide" evidence="1">
    <location>
        <begin position="1"/>
        <end position="18"/>
    </location>
</feature>
<dbReference type="RefSeq" id="WP_202246579.1">
    <property type="nucleotide sequence ID" value="NZ_JAESIY010000017.1"/>
</dbReference>
<evidence type="ECO:0000313" key="3">
    <source>
        <dbReference type="EMBL" id="MBL3658786.1"/>
    </source>
</evidence>
<accession>A0A937FB93</accession>
<dbReference type="GO" id="GO:0015562">
    <property type="term" value="F:efflux transmembrane transporter activity"/>
    <property type="evidence" value="ECO:0007669"/>
    <property type="project" value="TreeGrafter"/>
</dbReference>
<evidence type="ECO:0000313" key="4">
    <source>
        <dbReference type="Proteomes" id="UP000659388"/>
    </source>
</evidence>
<sequence>MKIKLLFLAMLSSTGIFISCGSEKNSEQQKQRQSQSESSVKVIRYTDLDLQEVNLNHVTNYGPITGRVIPANSVQLAAEVQGRLQAGARSFKAGTSFKKGEVLLRIESREYSYNLEAQKSAFLNTLTAMMPDLKADYPDNYEAWLAYVSSYHSGQVLPPLPETQSDSEKFFITSRQVYNSYYSIKSQEERLKKYVIRAPFNGVLTSTLADIGGLVSPGQTLGTFISADDFEIEAAVGFKTASALQIGQEIPFSNTENDEVYKATVVRINAVVDNSTQNIPIFLKVKGSNIKSGSYLQGKLEADTYEKAFTIPTDILARDNTVLILQDSVIAKRKLEVLANFPDSLIVRGFSQGDQLILNKFENPVSGLKISK</sequence>
<dbReference type="PROSITE" id="PS51257">
    <property type="entry name" value="PROKAR_LIPOPROTEIN"/>
    <property type="match status" value="1"/>
</dbReference>
<feature type="domain" description="Multidrug resistance protein MdtA-like barrel-sandwich hybrid" evidence="2">
    <location>
        <begin position="73"/>
        <end position="222"/>
    </location>
</feature>
<dbReference type="PANTHER" id="PTHR30469:SF15">
    <property type="entry name" value="HLYD FAMILY OF SECRETION PROTEINS"/>
    <property type="match status" value="1"/>
</dbReference>
<dbReference type="EMBL" id="JAESIY010000017">
    <property type="protein sequence ID" value="MBL3658786.1"/>
    <property type="molecule type" value="Genomic_DNA"/>
</dbReference>